<accession>A0AAD4G5J4</accession>
<dbReference type="EMBL" id="WHUW01000238">
    <property type="protein sequence ID" value="KAF8416919.1"/>
    <property type="molecule type" value="Genomic_DNA"/>
</dbReference>
<evidence type="ECO:0000313" key="1">
    <source>
        <dbReference type="EMBL" id="KAF8416919.1"/>
    </source>
</evidence>
<feature type="non-terminal residue" evidence="1">
    <location>
        <position position="368"/>
    </location>
</feature>
<comment type="caution">
    <text evidence="1">The sequence shown here is derived from an EMBL/GenBank/DDBJ whole genome shotgun (WGS) entry which is preliminary data.</text>
</comment>
<protein>
    <submittedName>
        <fullName evidence="1">P-loop containing nucleoside triphosphate hydrolase protein</fullName>
    </submittedName>
</protein>
<dbReference type="PANTHER" id="PTHR47642">
    <property type="entry name" value="ATP-DEPENDENT DNA HELICASE"/>
    <property type="match status" value="1"/>
</dbReference>
<dbReference type="GO" id="GO:0016787">
    <property type="term" value="F:hydrolase activity"/>
    <property type="evidence" value="ECO:0007669"/>
    <property type="project" value="UniProtKB-KW"/>
</dbReference>
<gene>
    <name evidence="1" type="ORF">L210DRAFT_3428765</name>
</gene>
<proteinExistence type="predicted"/>
<dbReference type="InterPro" id="IPR027417">
    <property type="entry name" value="P-loop_NTPase"/>
</dbReference>
<keyword evidence="2" id="KW-1185">Reference proteome</keyword>
<reference evidence="1" key="2">
    <citation type="journal article" date="2020" name="Nat. Commun.">
        <title>Large-scale genome sequencing of mycorrhizal fungi provides insights into the early evolution of symbiotic traits.</title>
        <authorList>
            <person name="Miyauchi S."/>
            <person name="Kiss E."/>
            <person name="Kuo A."/>
            <person name="Drula E."/>
            <person name="Kohler A."/>
            <person name="Sanchez-Garcia M."/>
            <person name="Morin E."/>
            <person name="Andreopoulos B."/>
            <person name="Barry K.W."/>
            <person name="Bonito G."/>
            <person name="Buee M."/>
            <person name="Carver A."/>
            <person name="Chen C."/>
            <person name="Cichocki N."/>
            <person name="Clum A."/>
            <person name="Culley D."/>
            <person name="Crous P.W."/>
            <person name="Fauchery L."/>
            <person name="Girlanda M."/>
            <person name="Hayes R.D."/>
            <person name="Keri Z."/>
            <person name="LaButti K."/>
            <person name="Lipzen A."/>
            <person name="Lombard V."/>
            <person name="Magnuson J."/>
            <person name="Maillard F."/>
            <person name="Murat C."/>
            <person name="Nolan M."/>
            <person name="Ohm R.A."/>
            <person name="Pangilinan J."/>
            <person name="Pereira M.F."/>
            <person name="Perotto S."/>
            <person name="Peter M."/>
            <person name="Pfister S."/>
            <person name="Riley R."/>
            <person name="Sitrit Y."/>
            <person name="Stielow J.B."/>
            <person name="Szollosi G."/>
            <person name="Zifcakova L."/>
            <person name="Stursova M."/>
            <person name="Spatafora J.W."/>
            <person name="Tedersoo L."/>
            <person name="Vaario L.M."/>
            <person name="Yamada A."/>
            <person name="Yan M."/>
            <person name="Wang P."/>
            <person name="Xu J."/>
            <person name="Bruns T."/>
            <person name="Baldrian P."/>
            <person name="Vilgalys R."/>
            <person name="Dunand C."/>
            <person name="Henrissat B."/>
            <person name="Grigoriev I.V."/>
            <person name="Hibbett D."/>
            <person name="Nagy L.G."/>
            <person name="Martin F.M."/>
        </authorList>
    </citation>
    <scope>NUCLEOTIDE SEQUENCE</scope>
    <source>
        <strain evidence="1">BED1</strain>
    </source>
</reference>
<keyword evidence="1" id="KW-0378">Hydrolase</keyword>
<dbReference type="SUPFAM" id="SSF52540">
    <property type="entry name" value="P-loop containing nucleoside triphosphate hydrolases"/>
    <property type="match status" value="1"/>
</dbReference>
<sequence>MPDLPFGGKNLIGAGDFSQLPPVIGGAGRALFSGFVGNGLTSGLTHHDQESAIGKALWHQITNVVILRRNMRQIGQSDKDRRFRLALENMRYKSCTLEDIACLQSRIVSNQFDHPSLLCKEFRNVSIITAWNSQKDRINELGCERFAKDTNQTLTCFYSEDIWISDSNVTNMSSKTKTHHKIVTYLNKEEEHILWNSAPHTSEHFAGCLQLCLGMPIIIKHNDATELCINNGQEGIVVGWTTSTGFHDQLLLETLFVKLEKPVKVVQLQNLPPNVVPISYTHKDICCTLPSDYVVRIRRRQLHILPNFAMTDYASQGKTRTFNVVDLSHCQSHHSYYTALSRSSTANGTAIVQGFDVSKITGGLSGWL</sequence>
<evidence type="ECO:0000313" key="2">
    <source>
        <dbReference type="Proteomes" id="UP001194468"/>
    </source>
</evidence>
<reference evidence="1" key="1">
    <citation type="submission" date="2019-10" db="EMBL/GenBank/DDBJ databases">
        <authorList>
            <consortium name="DOE Joint Genome Institute"/>
            <person name="Kuo A."/>
            <person name="Miyauchi S."/>
            <person name="Kiss E."/>
            <person name="Drula E."/>
            <person name="Kohler A."/>
            <person name="Sanchez-Garcia M."/>
            <person name="Andreopoulos B."/>
            <person name="Barry K.W."/>
            <person name="Bonito G."/>
            <person name="Buee M."/>
            <person name="Carver A."/>
            <person name="Chen C."/>
            <person name="Cichocki N."/>
            <person name="Clum A."/>
            <person name="Culley D."/>
            <person name="Crous P.W."/>
            <person name="Fauchery L."/>
            <person name="Girlanda M."/>
            <person name="Hayes R."/>
            <person name="Keri Z."/>
            <person name="LaButti K."/>
            <person name="Lipzen A."/>
            <person name="Lombard V."/>
            <person name="Magnuson J."/>
            <person name="Maillard F."/>
            <person name="Morin E."/>
            <person name="Murat C."/>
            <person name="Nolan M."/>
            <person name="Ohm R."/>
            <person name="Pangilinan J."/>
            <person name="Pereira M."/>
            <person name="Perotto S."/>
            <person name="Peter M."/>
            <person name="Riley R."/>
            <person name="Sitrit Y."/>
            <person name="Stielow B."/>
            <person name="Szollosi G."/>
            <person name="Zifcakova L."/>
            <person name="Stursova M."/>
            <person name="Spatafora J.W."/>
            <person name="Tedersoo L."/>
            <person name="Vaario L.-M."/>
            <person name="Yamada A."/>
            <person name="Yan M."/>
            <person name="Wang P."/>
            <person name="Xu J."/>
            <person name="Bruns T."/>
            <person name="Baldrian P."/>
            <person name="Vilgalys R."/>
            <person name="Henrissat B."/>
            <person name="Grigoriev I.V."/>
            <person name="Hibbett D."/>
            <person name="Nagy L.G."/>
            <person name="Martin F.M."/>
        </authorList>
    </citation>
    <scope>NUCLEOTIDE SEQUENCE</scope>
    <source>
        <strain evidence="1">BED1</strain>
    </source>
</reference>
<dbReference type="Proteomes" id="UP001194468">
    <property type="component" value="Unassembled WGS sequence"/>
</dbReference>
<dbReference type="InterPro" id="IPR051055">
    <property type="entry name" value="PIF1_helicase"/>
</dbReference>
<dbReference type="AlphaFoldDB" id="A0AAD4G5J4"/>
<organism evidence="1 2">
    <name type="scientific">Boletus edulis BED1</name>
    <dbReference type="NCBI Taxonomy" id="1328754"/>
    <lineage>
        <taxon>Eukaryota</taxon>
        <taxon>Fungi</taxon>
        <taxon>Dikarya</taxon>
        <taxon>Basidiomycota</taxon>
        <taxon>Agaricomycotina</taxon>
        <taxon>Agaricomycetes</taxon>
        <taxon>Agaricomycetidae</taxon>
        <taxon>Boletales</taxon>
        <taxon>Boletineae</taxon>
        <taxon>Boletaceae</taxon>
        <taxon>Boletoideae</taxon>
        <taxon>Boletus</taxon>
    </lineage>
</organism>
<name>A0AAD4G5J4_BOLED</name>